<evidence type="ECO:0000313" key="2">
    <source>
        <dbReference type="EMBL" id="EGO29800.1"/>
    </source>
</evidence>
<name>F8NIN8_SERL9</name>
<reference evidence="2" key="1">
    <citation type="submission" date="2011-04" db="EMBL/GenBank/DDBJ databases">
        <title>Evolution of plant cell wall degrading machinery underlies the functional diversity of forest fungi.</title>
        <authorList>
            <consortium name="US DOE Joint Genome Institute (JGI-PGF)"/>
            <person name="Eastwood D.C."/>
            <person name="Floudas D."/>
            <person name="Binder M."/>
            <person name="Majcherczyk A."/>
            <person name="Schneider P."/>
            <person name="Aerts A."/>
            <person name="Asiegbu F.O."/>
            <person name="Baker S.E."/>
            <person name="Barry K."/>
            <person name="Bendiksby M."/>
            <person name="Blumentritt M."/>
            <person name="Coutinho P.M."/>
            <person name="Cullen D."/>
            <person name="Cullen D."/>
            <person name="Gathman A."/>
            <person name="Goodell B."/>
            <person name="Henrissat B."/>
            <person name="Ihrmark K."/>
            <person name="Kauserud H."/>
            <person name="Kohler A."/>
            <person name="LaButti K."/>
            <person name="Lapidus A."/>
            <person name="Lavin J.L."/>
            <person name="Lee Y.-H."/>
            <person name="Lindquist E."/>
            <person name="Lilly W."/>
            <person name="Lucas S."/>
            <person name="Morin E."/>
            <person name="Murat C."/>
            <person name="Oguiza J.A."/>
            <person name="Park J."/>
            <person name="Pisabarro A.G."/>
            <person name="Riley R."/>
            <person name="Rosling A."/>
            <person name="Salamov A."/>
            <person name="Schmidt O."/>
            <person name="Schmutz J."/>
            <person name="Skrede I."/>
            <person name="Stenlid J."/>
            <person name="Wiebenga A."/>
            <person name="Xie X."/>
            <person name="Kues U."/>
            <person name="Hibbett D.S."/>
            <person name="Hoffmeister D."/>
            <person name="Hogberg N."/>
            <person name="Martin F."/>
            <person name="Grigoriev I.V."/>
            <person name="Watkinson S.C."/>
        </authorList>
    </citation>
    <scope>NUCLEOTIDE SEQUENCE</scope>
    <source>
        <strain evidence="2">S7.9</strain>
    </source>
</reference>
<dbReference type="EMBL" id="GL945429">
    <property type="protein sequence ID" value="EGO29800.1"/>
    <property type="molecule type" value="Genomic_DNA"/>
</dbReference>
<dbReference type="KEGG" id="sla:SERLADRAFT_458084"/>
<protein>
    <submittedName>
        <fullName evidence="2">Uncharacterized protein</fullName>
    </submittedName>
</protein>
<sequence length="77" mass="8460">MPYLELYISVSIMLGSFGSFYDSLLMGGAGWMVSSDNDGKDTMLVTMTYGQLSCCQRLINWCQCTGADELVLCLTIP</sequence>
<evidence type="ECO:0000256" key="1">
    <source>
        <dbReference type="SAM" id="Phobius"/>
    </source>
</evidence>
<feature type="transmembrane region" description="Helical" evidence="1">
    <location>
        <begin position="6"/>
        <end position="33"/>
    </location>
</feature>
<gene>
    <name evidence="2" type="ORF">SERLADRAFT_458084</name>
</gene>
<proteinExistence type="predicted"/>
<dbReference type="AlphaFoldDB" id="F8NIN8"/>
<dbReference type="HOGENOM" id="CLU_2639609_0_0_1"/>
<dbReference type="GeneID" id="18817643"/>
<dbReference type="Proteomes" id="UP000008064">
    <property type="component" value="Unassembled WGS sequence"/>
</dbReference>
<dbReference type="RefSeq" id="XP_007314042.1">
    <property type="nucleotide sequence ID" value="XM_007313980.1"/>
</dbReference>
<keyword evidence="1" id="KW-0812">Transmembrane</keyword>
<keyword evidence="1" id="KW-1133">Transmembrane helix</keyword>
<accession>F8NIN8</accession>
<organism>
    <name type="scientific">Serpula lacrymans var. lacrymans (strain S7.9)</name>
    <name type="common">Dry rot fungus</name>
    <dbReference type="NCBI Taxonomy" id="578457"/>
    <lineage>
        <taxon>Eukaryota</taxon>
        <taxon>Fungi</taxon>
        <taxon>Dikarya</taxon>
        <taxon>Basidiomycota</taxon>
        <taxon>Agaricomycotina</taxon>
        <taxon>Agaricomycetes</taxon>
        <taxon>Agaricomycetidae</taxon>
        <taxon>Boletales</taxon>
        <taxon>Coniophorineae</taxon>
        <taxon>Serpulaceae</taxon>
        <taxon>Serpula</taxon>
    </lineage>
</organism>
<keyword evidence="1" id="KW-0472">Membrane</keyword>